<organism evidence="1 2">
    <name type="scientific">Heterorhabditis bacteriophora</name>
    <name type="common">Entomopathogenic nematode worm</name>
    <dbReference type="NCBI Taxonomy" id="37862"/>
    <lineage>
        <taxon>Eukaryota</taxon>
        <taxon>Metazoa</taxon>
        <taxon>Ecdysozoa</taxon>
        <taxon>Nematoda</taxon>
        <taxon>Chromadorea</taxon>
        <taxon>Rhabditida</taxon>
        <taxon>Rhabditina</taxon>
        <taxon>Rhabditomorpha</taxon>
        <taxon>Strongyloidea</taxon>
        <taxon>Heterorhabditidae</taxon>
        <taxon>Heterorhabditis</taxon>
    </lineage>
</organism>
<protein>
    <submittedName>
        <fullName evidence="2">Secreted protein</fullName>
    </submittedName>
</protein>
<proteinExistence type="predicted"/>
<dbReference type="WBParaSite" id="Hba_16099">
    <property type="protein sequence ID" value="Hba_16099"/>
    <property type="gene ID" value="Hba_16099"/>
</dbReference>
<evidence type="ECO:0000313" key="1">
    <source>
        <dbReference type="Proteomes" id="UP000095283"/>
    </source>
</evidence>
<evidence type="ECO:0000313" key="2">
    <source>
        <dbReference type="WBParaSite" id="Hba_16099"/>
    </source>
</evidence>
<name>A0A1I7XEZ5_HETBA</name>
<sequence>MVTMILNYVTICVRLEYLIYLVSSTSPFCEWIHVPVIISASVSGFAVPKNTTSEYPERKSAAEKTPWQQNIKLKGLRISKPDKGTTRAMRFM</sequence>
<accession>A0A1I7XEZ5</accession>
<reference evidence="2" key="1">
    <citation type="submission" date="2016-11" db="UniProtKB">
        <authorList>
            <consortium name="WormBaseParasite"/>
        </authorList>
    </citation>
    <scope>IDENTIFICATION</scope>
</reference>
<keyword evidence="1" id="KW-1185">Reference proteome</keyword>
<dbReference type="AlphaFoldDB" id="A0A1I7XEZ5"/>
<dbReference type="Proteomes" id="UP000095283">
    <property type="component" value="Unplaced"/>
</dbReference>